<feature type="repeat" description="ANK" evidence="3">
    <location>
        <begin position="549"/>
        <end position="581"/>
    </location>
</feature>
<evidence type="ECO:0000313" key="5">
    <source>
        <dbReference type="Proteomes" id="UP001321749"/>
    </source>
</evidence>
<evidence type="ECO:0000256" key="1">
    <source>
        <dbReference type="ARBA" id="ARBA00022737"/>
    </source>
</evidence>
<proteinExistence type="predicted"/>
<reference evidence="4" key="1">
    <citation type="journal article" date="2023" name="Mol. Phylogenet. Evol.">
        <title>Genome-scale phylogeny and comparative genomics of the fungal order Sordariales.</title>
        <authorList>
            <person name="Hensen N."/>
            <person name="Bonometti L."/>
            <person name="Westerberg I."/>
            <person name="Brannstrom I.O."/>
            <person name="Guillou S."/>
            <person name="Cros-Aarteil S."/>
            <person name="Calhoun S."/>
            <person name="Haridas S."/>
            <person name="Kuo A."/>
            <person name="Mondo S."/>
            <person name="Pangilinan J."/>
            <person name="Riley R."/>
            <person name="LaButti K."/>
            <person name="Andreopoulos B."/>
            <person name="Lipzen A."/>
            <person name="Chen C."/>
            <person name="Yan M."/>
            <person name="Daum C."/>
            <person name="Ng V."/>
            <person name="Clum A."/>
            <person name="Steindorff A."/>
            <person name="Ohm R.A."/>
            <person name="Martin F."/>
            <person name="Silar P."/>
            <person name="Natvig D.O."/>
            <person name="Lalanne C."/>
            <person name="Gautier V."/>
            <person name="Ament-Velasquez S.L."/>
            <person name="Kruys A."/>
            <person name="Hutchinson M.I."/>
            <person name="Powell A.J."/>
            <person name="Barry K."/>
            <person name="Miller A.N."/>
            <person name="Grigoriev I.V."/>
            <person name="Debuchy R."/>
            <person name="Gladieux P."/>
            <person name="Hiltunen Thoren M."/>
            <person name="Johannesson H."/>
        </authorList>
    </citation>
    <scope>NUCLEOTIDE SEQUENCE</scope>
    <source>
        <strain evidence="4">PSN324</strain>
    </source>
</reference>
<dbReference type="PROSITE" id="PS50088">
    <property type="entry name" value="ANK_REPEAT"/>
    <property type="match status" value="5"/>
</dbReference>
<dbReference type="EMBL" id="MU864933">
    <property type="protein sequence ID" value="KAK4466241.1"/>
    <property type="molecule type" value="Genomic_DNA"/>
</dbReference>
<keyword evidence="2 3" id="KW-0040">ANK repeat</keyword>
<feature type="repeat" description="ANK" evidence="3">
    <location>
        <begin position="804"/>
        <end position="836"/>
    </location>
</feature>
<dbReference type="AlphaFoldDB" id="A0AAV9HZU2"/>
<dbReference type="PANTHER" id="PTHR24198">
    <property type="entry name" value="ANKYRIN REPEAT AND PROTEIN KINASE DOMAIN-CONTAINING PROTEIN"/>
    <property type="match status" value="1"/>
</dbReference>
<dbReference type="Proteomes" id="UP001321749">
    <property type="component" value="Unassembled WGS sequence"/>
</dbReference>
<dbReference type="Pfam" id="PF12796">
    <property type="entry name" value="Ank_2"/>
    <property type="match status" value="4"/>
</dbReference>
<protein>
    <submittedName>
        <fullName evidence="4">Ankyrin repeat-containing domain protein</fullName>
    </submittedName>
</protein>
<gene>
    <name evidence="4" type="ORF">QBC42DRAFT_259760</name>
</gene>
<feature type="repeat" description="ANK" evidence="3">
    <location>
        <begin position="697"/>
        <end position="729"/>
    </location>
</feature>
<dbReference type="SMART" id="SM00248">
    <property type="entry name" value="ANK"/>
    <property type="match status" value="11"/>
</dbReference>
<name>A0AAV9HZU2_9PEZI</name>
<feature type="repeat" description="ANK" evidence="3">
    <location>
        <begin position="582"/>
        <end position="607"/>
    </location>
</feature>
<dbReference type="InterPro" id="IPR036770">
    <property type="entry name" value="Ankyrin_rpt-contain_sf"/>
</dbReference>
<reference evidence="4" key="2">
    <citation type="submission" date="2023-06" db="EMBL/GenBank/DDBJ databases">
        <authorList>
            <consortium name="Lawrence Berkeley National Laboratory"/>
            <person name="Mondo S.J."/>
            <person name="Hensen N."/>
            <person name="Bonometti L."/>
            <person name="Westerberg I."/>
            <person name="Brannstrom I.O."/>
            <person name="Guillou S."/>
            <person name="Cros-Aarteil S."/>
            <person name="Calhoun S."/>
            <person name="Haridas S."/>
            <person name="Kuo A."/>
            <person name="Pangilinan J."/>
            <person name="Riley R."/>
            <person name="Labutti K."/>
            <person name="Andreopoulos B."/>
            <person name="Lipzen A."/>
            <person name="Chen C."/>
            <person name="Yanf M."/>
            <person name="Daum C."/>
            <person name="Ng V."/>
            <person name="Clum A."/>
            <person name="Steindorff A."/>
            <person name="Ohm R."/>
            <person name="Martin F."/>
            <person name="Silar P."/>
            <person name="Natvig D."/>
            <person name="Lalanne C."/>
            <person name="Gautier V."/>
            <person name="Ament-Velasquez S.L."/>
            <person name="Kruys A."/>
            <person name="Hutchinson M.I."/>
            <person name="Powell A.J."/>
            <person name="Barry K."/>
            <person name="Miller A.N."/>
            <person name="Grigoriev I.V."/>
            <person name="Debuchy R."/>
            <person name="Gladieux P."/>
            <person name="Thoren M.H."/>
            <person name="Johannesson H."/>
        </authorList>
    </citation>
    <scope>NUCLEOTIDE SEQUENCE</scope>
    <source>
        <strain evidence="4">PSN324</strain>
    </source>
</reference>
<dbReference type="SUPFAM" id="SSF48403">
    <property type="entry name" value="Ankyrin repeat"/>
    <property type="match status" value="2"/>
</dbReference>
<feature type="repeat" description="ANK" evidence="3">
    <location>
        <begin position="769"/>
        <end position="801"/>
    </location>
</feature>
<evidence type="ECO:0000313" key="4">
    <source>
        <dbReference type="EMBL" id="KAK4466241.1"/>
    </source>
</evidence>
<comment type="caution">
    <text evidence="4">The sequence shown here is derived from an EMBL/GenBank/DDBJ whole genome shotgun (WGS) entry which is preliminary data.</text>
</comment>
<keyword evidence="5" id="KW-1185">Reference proteome</keyword>
<organism evidence="4 5">
    <name type="scientific">Cladorrhinum samala</name>
    <dbReference type="NCBI Taxonomy" id="585594"/>
    <lineage>
        <taxon>Eukaryota</taxon>
        <taxon>Fungi</taxon>
        <taxon>Dikarya</taxon>
        <taxon>Ascomycota</taxon>
        <taxon>Pezizomycotina</taxon>
        <taxon>Sordariomycetes</taxon>
        <taxon>Sordariomycetidae</taxon>
        <taxon>Sordariales</taxon>
        <taxon>Podosporaceae</taxon>
        <taxon>Cladorrhinum</taxon>
    </lineage>
</organism>
<dbReference type="InterPro" id="IPR002110">
    <property type="entry name" value="Ankyrin_rpt"/>
</dbReference>
<sequence length="866" mass="93906">MDEHPSPAGADMFREPLDLDQHDLSTPRQTHELLSPNVLFLESHRLFSPPLTILPDRLMTGSRFAMKLIGSPWSLFQSVLHSTRSINADTSMPPLQVPRGTDAGDIQPSLYDLAYSMLPHSSSSIAAKNLGSALELIVSTYFPADEAQRLQYVPAFSRNSFIEQLVTTAFGMVANGVLANEGIEQFLNILKNYTPRPLLRRIFESETSTARAALEMLLKDVVTRGDEEALDFLLALGIRKEHLSGSVGGKLLQYFVPFGKTNMTKRIVLAGADPNVGEDWRNPLVRAAWERDLELVEILLKAGAEDNHRFKESRSTALSRAVVNNHRRCVSLLLESGATVDTCIVDDIKGWESGCDEPPTLSAVDYAYLVGYTQVHQLLLVRSAKAKSHLTISGIISAARAGLNSLEAYLEKRAYDNAKEQTTLLQNALSSAIRHNTGDPAIYVLLDFGVDPDTPTLTLLDQLPLCQAIPDNRLVRRLLDAGANLENPQIILAAADYENIDCLGLLIMNGLNLQTLGSIGLGEAILSGNVDIMKVLLHFGAPAGGYDIMGSSLVAVAAENGNREALHLLLQHGADVNDGGSDSRRPINSAVVKGDLEMVKILVENGALLDHPGLRDKRCRTVLEEWASEVDELRISDLFTFLLERGAPVNAPEVKRCAPHWNSLLTTLILNSAEDDLIRQVLEKGAHVNDRLPTVGGARTPIQAAAEMGKIDLVREFHEKGADINAPPGFRLGRTALQAACSARQANMEVVVYLLDNKVDINAKAGYDGGLTAIQGAASHGNIELVSLLLDRGADLNAEAAPMNGRTALEGAAEHGRLDMVYLLLNAGAKCQREGTTGYDSAVELAKEEGHWEIARLLSSFGGVAS</sequence>
<dbReference type="PANTHER" id="PTHR24198:SF165">
    <property type="entry name" value="ANKYRIN REPEAT-CONTAINING PROTEIN-RELATED"/>
    <property type="match status" value="1"/>
</dbReference>
<keyword evidence="1" id="KW-0677">Repeat</keyword>
<dbReference type="Gene3D" id="1.25.40.20">
    <property type="entry name" value="Ankyrin repeat-containing domain"/>
    <property type="match status" value="3"/>
</dbReference>
<dbReference type="PROSITE" id="PS50297">
    <property type="entry name" value="ANK_REP_REGION"/>
    <property type="match status" value="5"/>
</dbReference>
<evidence type="ECO:0000256" key="3">
    <source>
        <dbReference type="PROSITE-ProRule" id="PRU00023"/>
    </source>
</evidence>
<accession>A0AAV9HZU2</accession>
<evidence type="ECO:0000256" key="2">
    <source>
        <dbReference type="ARBA" id="ARBA00023043"/>
    </source>
</evidence>